<dbReference type="Proteomes" id="UP000419138">
    <property type="component" value="Unassembled WGS sequence"/>
</dbReference>
<feature type="compositionally biased region" description="Gly residues" evidence="1">
    <location>
        <begin position="12"/>
        <end position="29"/>
    </location>
</feature>
<keyword evidence="2" id="KW-0812">Transmembrane</keyword>
<name>A0A646KCD2_STRJU</name>
<feature type="region of interest" description="Disordered" evidence="1">
    <location>
        <begin position="115"/>
        <end position="136"/>
    </location>
</feature>
<evidence type="ECO:0000313" key="3">
    <source>
        <dbReference type="EMBL" id="MQS99882.1"/>
    </source>
</evidence>
<sequence length="283" mass="29717">MNDEERCDGGTREGGGTQAGGRAVDGGGVHGRRVNGRRVHGSRLGDGTAAGSEALLRVELRREADASPVGWPPIEEVVRRGRRARRRRAATTTGAVVAAALAVVGYGAVPELKGARPTAPPATSVPGPAPTMLSPSHVRTVEPDRAFGIGREVRVALMSSGRQSFVVGAEEIESGIAARTGRDDVGENIGANSVSTGYSPRWGLVSGAFRTDAVPRRIEVRALGGRSYTAALLRLPGDPGWGVYYAFVDLGRRAVYEVTAYAADGRVQARARYEMGAPDPPPR</sequence>
<accession>A0A646KCD2</accession>
<comment type="caution">
    <text evidence="3">The sequence shown here is derived from an EMBL/GenBank/DDBJ whole genome shotgun (WGS) entry which is preliminary data.</text>
</comment>
<proteinExistence type="predicted"/>
<organism evidence="3 4">
    <name type="scientific">Streptomyces jumonjinensis</name>
    <dbReference type="NCBI Taxonomy" id="1945"/>
    <lineage>
        <taxon>Bacteria</taxon>
        <taxon>Bacillati</taxon>
        <taxon>Actinomycetota</taxon>
        <taxon>Actinomycetes</taxon>
        <taxon>Kitasatosporales</taxon>
        <taxon>Streptomycetaceae</taxon>
        <taxon>Streptomyces</taxon>
    </lineage>
</organism>
<dbReference type="EMBL" id="VCLA01000050">
    <property type="protein sequence ID" value="MQS99882.1"/>
    <property type="molecule type" value="Genomic_DNA"/>
</dbReference>
<feature type="compositionally biased region" description="Basic residues" evidence="1">
    <location>
        <begin position="30"/>
        <end position="41"/>
    </location>
</feature>
<evidence type="ECO:0000313" key="4">
    <source>
        <dbReference type="Proteomes" id="UP000419138"/>
    </source>
</evidence>
<dbReference type="RefSeq" id="WP_153521409.1">
    <property type="nucleotide sequence ID" value="NZ_JBEPDZ010000005.1"/>
</dbReference>
<keyword evidence="4" id="KW-1185">Reference proteome</keyword>
<feature type="transmembrane region" description="Helical" evidence="2">
    <location>
        <begin position="89"/>
        <end position="109"/>
    </location>
</feature>
<gene>
    <name evidence="3" type="ORF">FF041_06510</name>
</gene>
<evidence type="ECO:0000256" key="1">
    <source>
        <dbReference type="SAM" id="MobiDB-lite"/>
    </source>
</evidence>
<feature type="region of interest" description="Disordered" evidence="1">
    <location>
        <begin position="1"/>
        <end position="48"/>
    </location>
</feature>
<reference evidence="3 4" key="1">
    <citation type="submission" date="2019-05" db="EMBL/GenBank/DDBJ databases">
        <title>Comparative genomics and metabolomics analyses of clavulanic acid producing Streptomyces species provides insight into specialized metabolism and evolution of beta-lactam biosynthetic gene clusters.</title>
        <authorList>
            <person name="Moore M.A."/>
            <person name="Cruz-Morales P."/>
            <person name="Barona Gomez F."/>
            <person name="Kapil T."/>
        </authorList>
    </citation>
    <scope>NUCLEOTIDE SEQUENCE [LARGE SCALE GENOMIC DNA]</scope>
    <source>
        <strain evidence="3 4">NRRL 5741</strain>
    </source>
</reference>
<keyword evidence="2" id="KW-0472">Membrane</keyword>
<evidence type="ECO:0000256" key="2">
    <source>
        <dbReference type="SAM" id="Phobius"/>
    </source>
</evidence>
<protein>
    <submittedName>
        <fullName evidence="3">Uncharacterized protein</fullName>
    </submittedName>
</protein>
<keyword evidence="2" id="KW-1133">Transmembrane helix</keyword>
<dbReference type="OrthoDB" id="4221186at2"/>
<dbReference type="AlphaFoldDB" id="A0A646KCD2"/>